<dbReference type="GO" id="GO:0006154">
    <property type="term" value="P:adenosine catabolic process"/>
    <property type="evidence" value="ECO:0007669"/>
    <property type="project" value="TreeGrafter"/>
</dbReference>
<evidence type="ECO:0000313" key="2">
    <source>
        <dbReference type="Proteomes" id="UP000069015"/>
    </source>
</evidence>
<evidence type="ECO:0000313" key="1">
    <source>
        <dbReference type="EMBL" id="ALU44890.1"/>
    </source>
</evidence>
<sequence>MLHRQLSEHAAGCFYSDEQVAKHLWQFLHSSQDDTFNDIWQLLQNECYQLLTSSVDTRYPREFRLNDIRALMGQQCHAGLFVSSHLPWLDELADTLLIRNGDYLQFRESKTQAYVRLAAELDPSLLVGWQLADWLQQNPIPQIHDIRRVINAQLPFFAPPANSAKPFAEGHVHVWGVTTESLIFNEILFQSKPLKNGNAVLANGQLSDAQTDELLVRARTLFADLISFAKTANCSPDKQLKSEQANSFSHWLKERDASFRTSNDWELIAKLPHNINELNLQWLLVEFAKAICQRQANCWLWLHVFLSFIYQSSSTFESTRVAILCFWQTMNALRRRLIMDGQGLSRFVETYNGSYLRKVGQPYQDNIRRIFAGKGDVAEIKSGLFSFTEKSIENFSQALLSSSNVTIPKAPYIFGEHEVVLNEGTRRYIDSLERWHYCGHFSRSQLAGIGKRPKADLKENWKKAAKLLRKLNSQSGWSESTFLGGKLNPSFHFQPNRWFRGLDVAGDENALKIEYFAPMLRWLRSGLHSKSATETACKDFHFSIHAGEDYAHPLSGMRHIDETVRFCDMREGDRLGHALALGIEPAKWAQRQGEMVLYADEHLDNLVWMWHYATVLSTQLPLAQQVIPLLERRIVRFYNKVSWLKQPKFHDEVESQSEAHLFDAQKDKLTPDILYRAWLLRRNCYFQLKKLHGNKPMSAMEVIALPDWARLCDDEKYASIIYKSRHSSLLSDEADAMVIVRVANEWEAQNNIGLPSSRSQLGRNQNKKIIEDIDTPAELEFMAAIQDYLLTQYDSLGIIIETNPTSNVYIARLNSHKEHPIFRWNPPDESVLMNGNMFNRFGLRKGPVKVLVNTDDPGIMPTTLRTEYMLLREAAVEQGIGSTVAERWLESIRQFGLEQFHRNHLPVFEPI</sequence>
<dbReference type="GO" id="GO:0005829">
    <property type="term" value="C:cytosol"/>
    <property type="evidence" value="ECO:0007669"/>
    <property type="project" value="TreeGrafter"/>
</dbReference>
<dbReference type="Proteomes" id="UP000069015">
    <property type="component" value="Chromosome 1"/>
</dbReference>
<dbReference type="GO" id="GO:0043103">
    <property type="term" value="P:hypoxanthine salvage"/>
    <property type="evidence" value="ECO:0007669"/>
    <property type="project" value="TreeGrafter"/>
</dbReference>
<dbReference type="GO" id="GO:0046103">
    <property type="term" value="P:inosine biosynthetic process"/>
    <property type="evidence" value="ECO:0007669"/>
    <property type="project" value="TreeGrafter"/>
</dbReference>
<dbReference type="PANTHER" id="PTHR11409:SF43">
    <property type="entry name" value="ADENOSINE DEAMINASE"/>
    <property type="match status" value="1"/>
</dbReference>
<dbReference type="InterPro" id="IPR032466">
    <property type="entry name" value="Metal_Hydrolase"/>
</dbReference>
<accession>A0A0U3GJ35</accession>
<organism evidence="1 2">
    <name type="scientific">Pseudoalteromonas rubra</name>
    <dbReference type="NCBI Taxonomy" id="43658"/>
    <lineage>
        <taxon>Bacteria</taxon>
        <taxon>Pseudomonadati</taxon>
        <taxon>Pseudomonadota</taxon>
        <taxon>Gammaproteobacteria</taxon>
        <taxon>Alteromonadales</taxon>
        <taxon>Pseudoalteromonadaceae</taxon>
        <taxon>Pseudoalteromonas</taxon>
    </lineage>
</organism>
<dbReference type="NCBIfam" id="NF041744">
    <property type="entry name" value="RdrB"/>
    <property type="match status" value="1"/>
</dbReference>
<dbReference type="RefSeq" id="WP_058797820.1">
    <property type="nucleotide sequence ID" value="NZ_CP013611.1"/>
</dbReference>
<name>A0A0U3GJ35_9GAMM</name>
<proteinExistence type="predicted"/>
<reference evidence="1 2" key="1">
    <citation type="submission" date="2015-12" db="EMBL/GenBank/DDBJ databases">
        <title>Complete genome sequence of Pseudoalteromonas rubra SCSIO 6842, harboring a conjugative plasmid.</title>
        <authorList>
            <person name="Li B."/>
            <person name="Wang X."/>
        </authorList>
    </citation>
    <scope>NUCLEOTIDE SEQUENCE [LARGE SCALE GENOMIC DNA]</scope>
    <source>
        <strain evidence="1 2">SCSIO 6842</strain>
    </source>
</reference>
<dbReference type="InterPro" id="IPR006330">
    <property type="entry name" value="Ado/ade_deaminase"/>
</dbReference>
<dbReference type="SUPFAM" id="SSF51556">
    <property type="entry name" value="Metallo-dependent hydrolases"/>
    <property type="match status" value="1"/>
</dbReference>
<dbReference type="AlphaFoldDB" id="A0A0U3GJ35"/>
<dbReference type="EMBL" id="CP013611">
    <property type="protein sequence ID" value="ALU44890.1"/>
    <property type="molecule type" value="Genomic_DNA"/>
</dbReference>
<gene>
    <name evidence="1" type="ORF">AT705_19195</name>
</gene>
<dbReference type="Gene3D" id="3.20.20.140">
    <property type="entry name" value="Metal-dependent hydrolases"/>
    <property type="match status" value="2"/>
</dbReference>
<dbReference type="PANTHER" id="PTHR11409">
    <property type="entry name" value="ADENOSINE DEAMINASE"/>
    <property type="match status" value="1"/>
</dbReference>
<protein>
    <recommendedName>
        <fullName evidence="3">Adenosine deaminase</fullName>
    </recommendedName>
</protein>
<dbReference type="KEGG" id="prr:AT705_19195"/>
<evidence type="ECO:0008006" key="3">
    <source>
        <dbReference type="Google" id="ProtNLM"/>
    </source>
</evidence>
<dbReference type="GO" id="GO:0004000">
    <property type="term" value="F:adenosine deaminase activity"/>
    <property type="evidence" value="ECO:0007669"/>
    <property type="project" value="TreeGrafter"/>
</dbReference>